<dbReference type="NCBIfam" id="NF006534">
    <property type="entry name" value="PRK09014.1"/>
    <property type="match status" value="1"/>
</dbReference>
<dbReference type="InterPro" id="IPR036735">
    <property type="entry name" value="NGN_dom_sf"/>
</dbReference>
<evidence type="ECO:0000313" key="6">
    <source>
        <dbReference type="Proteomes" id="UP001258994"/>
    </source>
</evidence>
<dbReference type="CDD" id="cd09892">
    <property type="entry name" value="NGN_SP_RfaH"/>
    <property type="match status" value="1"/>
</dbReference>
<keyword evidence="3" id="KW-0804">Transcription</keyword>
<accession>A0ABY9TQW1</accession>
<gene>
    <name evidence="5" type="primary">rfaH</name>
    <name evidence="5" type="ORF">RGQ13_13810</name>
</gene>
<dbReference type="InterPro" id="IPR006645">
    <property type="entry name" value="NGN-like_dom"/>
</dbReference>
<organism evidence="5 6">
    <name type="scientific">Thalassotalea psychrophila</name>
    <dbReference type="NCBI Taxonomy" id="3065647"/>
    <lineage>
        <taxon>Bacteria</taxon>
        <taxon>Pseudomonadati</taxon>
        <taxon>Pseudomonadota</taxon>
        <taxon>Gammaproteobacteria</taxon>
        <taxon>Alteromonadales</taxon>
        <taxon>Colwelliaceae</taxon>
        <taxon>Thalassotalea</taxon>
    </lineage>
</organism>
<keyword evidence="6" id="KW-1185">Reference proteome</keyword>
<feature type="domain" description="NusG-like N-terminal" evidence="4">
    <location>
        <begin position="6"/>
        <end position="105"/>
    </location>
</feature>
<proteinExistence type="predicted"/>
<dbReference type="InterPro" id="IPR043425">
    <property type="entry name" value="NusG-like"/>
</dbReference>
<dbReference type="PANTHER" id="PTHR30265:SF7">
    <property type="entry name" value="TRANSCRIPTION ANTITERMINATION PROTEIN RFAH"/>
    <property type="match status" value="1"/>
</dbReference>
<dbReference type="Pfam" id="PF02357">
    <property type="entry name" value="NusG"/>
    <property type="match status" value="1"/>
</dbReference>
<reference evidence="6" key="1">
    <citation type="submission" date="2023-09" db="EMBL/GenBank/DDBJ databases">
        <authorList>
            <person name="Li S."/>
            <person name="Li X."/>
            <person name="Zhang C."/>
            <person name="Zhao Z."/>
        </authorList>
    </citation>
    <scope>NUCLEOTIDE SEQUENCE [LARGE SCALE GENOMIC DNA]</scope>
    <source>
        <strain evidence="6">SQ149</strain>
    </source>
</reference>
<dbReference type="InterPro" id="IPR008991">
    <property type="entry name" value="Translation_prot_SH3-like_sf"/>
</dbReference>
<dbReference type="InterPro" id="IPR010215">
    <property type="entry name" value="Transcription_antiterm_RfaH"/>
</dbReference>
<evidence type="ECO:0000313" key="5">
    <source>
        <dbReference type="EMBL" id="WNC71192.1"/>
    </source>
</evidence>
<dbReference type="PANTHER" id="PTHR30265">
    <property type="entry name" value="RHO-INTERACTING TRANSCRIPTION TERMINATION FACTOR NUSG"/>
    <property type="match status" value="1"/>
</dbReference>
<dbReference type="SMART" id="SM00738">
    <property type="entry name" value="NGN"/>
    <property type="match status" value="1"/>
</dbReference>
<dbReference type="NCBIfam" id="TIGR01955">
    <property type="entry name" value="RfaH"/>
    <property type="match status" value="1"/>
</dbReference>
<dbReference type="SUPFAM" id="SSF82679">
    <property type="entry name" value="N-utilization substance G protein NusG, N-terminal domain"/>
    <property type="match status" value="1"/>
</dbReference>
<protein>
    <submittedName>
        <fullName evidence="5">Transcription/translation regulatory transformer protein RfaH</fullName>
    </submittedName>
</protein>
<evidence type="ECO:0000256" key="2">
    <source>
        <dbReference type="ARBA" id="ARBA00023015"/>
    </source>
</evidence>
<dbReference type="Proteomes" id="UP001258994">
    <property type="component" value="Chromosome"/>
</dbReference>
<dbReference type="RefSeq" id="WP_348390327.1">
    <property type="nucleotide sequence ID" value="NZ_CP134145.1"/>
</dbReference>
<dbReference type="SUPFAM" id="SSF50104">
    <property type="entry name" value="Translation proteins SH3-like domain"/>
    <property type="match status" value="1"/>
</dbReference>
<dbReference type="Gene3D" id="3.30.70.940">
    <property type="entry name" value="NusG, N-terminal domain"/>
    <property type="match status" value="1"/>
</dbReference>
<name>A0ABY9TQW1_9GAMM</name>
<dbReference type="EMBL" id="CP134145">
    <property type="protein sequence ID" value="WNC71192.1"/>
    <property type="molecule type" value="Genomic_DNA"/>
</dbReference>
<keyword evidence="2" id="KW-0805">Transcription regulation</keyword>
<evidence type="ECO:0000256" key="3">
    <source>
        <dbReference type="ARBA" id="ARBA00023163"/>
    </source>
</evidence>
<evidence type="ECO:0000259" key="4">
    <source>
        <dbReference type="SMART" id="SM00738"/>
    </source>
</evidence>
<evidence type="ECO:0000256" key="1">
    <source>
        <dbReference type="ARBA" id="ARBA00022814"/>
    </source>
</evidence>
<sequence length="173" mass="19518">MSNGDKQKWFLLTSKSREEQRAFDNLTSQGFEVFLPKISKVIKRQGVKSVSLVPLFPNYLFINLNDSEANFNAIRSTRGVGSFVRFGLNHATIQTNLIEKIKGDVKDGESNQSLEQMLNFTSGEKVEISDGPFKGLQAIYQVKNGLERSILLINMLGQQNEVVIENQSFEKLD</sequence>
<keyword evidence="1" id="KW-0889">Transcription antitermination</keyword>